<dbReference type="Gene3D" id="1.20.120.450">
    <property type="entry name" value="dinb family like domain"/>
    <property type="match status" value="1"/>
</dbReference>
<evidence type="ECO:0000313" key="2">
    <source>
        <dbReference type="Proteomes" id="UP000029518"/>
    </source>
</evidence>
<organism evidence="1 2">
    <name type="scientific">Paenibacillus borealis</name>
    <dbReference type="NCBI Taxonomy" id="160799"/>
    <lineage>
        <taxon>Bacteria</taxon>
        <taxon>Bacillati</taxon>
        <taxon>Bacillota</taxon>
        <taxon>Bacilli</taxon>
        <taxon>Bacillales</taxon>
        <taxon>Paenibacillaceae</taxon>
        <taxon>Paenibacillus</taxon>
    </lineage>
</organism>
<dbReference type="EMBL" id="CP009285">
    <property type="protein sequence ID" value="AIQ56092.1"/>
    <property type="molecule type" value="Genomic_DNA"/>
</dbReference>
<name>A0A089L5M2_PAEBO</name>
<accession>A0A089L5M2</accession>
<dbReference type="AlphaFoldDB" id="A0A089L5M2"/>
<proteinExistence type="predicted"/>
<dbReference type="InterPro" id="IPR034660">
    <property type="entry name" value="DinB/YfiT-like"/>
</dbReference>
<evidence type="ECO:0000313" key="1">
    <source>
        <dbReference type="EMBL" id="AIQ56092.1"/>
    </source>
</evidence>
<dbReference type="RefSeq" id="WP_042210429.1">
    <property type="nucleotide sequence ID" value="NZ_CP009285.1"/>
</dbReference>
<dbReference type="OrthoDB" id="9778466at2"/>
<dbReference type="Proteomes" id="UP000029518">
    <property type="component" value="Chromosome"/>
</dbReference>
<evidence type="ECO:0008006" key="3">
    <source>
        <dbReference type="Google" id="ProtNLM"/>
    </source>
</evidence>
<reference evidence="1" key="1">
    <citation type="submission" date="2014-08" db="EMBL/GenBank/DDBJ databases">
        <title>Comparative genomics of the Paenibacillus odorifer group.</title>
        <authorList>
            <person name="den Bakker H.C."/>
            <person name="Tsai Y.-C.Y.-C."/>
            <person name="Martin N."/>
            <person name="Korlach J."/>
            <person name="Wiedmann M."/>
        </authorList>
    </citation>
    <scope>NUCLEOTIDE SEQUENCE [LARGE SCALE GENOMIC DNA]</scope>
    <source>
        <strain evidence="1">DSM 13188</strain>
    </source>
</reference>
<dbReference type="HOGENOM" id="CLU_106232_0_0_9"/>
<sequence length="228" mass="25362">MSLEQRKNWGGNHKILSGIISKPEAHATAAALFLELHSALYASVINSGQQPTFEDSLWSNLSESTLRSYPVYTPGSHNSIVWHIWHSARIEDITMNILGADREQVLHSEQYAERLQTPFIHSGNGMNDQEVAAFSAEVNIGALAAYRSAVAGRTRSIISALQPGQFEAKATPAQFSRVLEEKAVLETEQWLLDYWGGKTLAGLVLMPATRHNFVHLNKAMRVKQKLQK</sequence>
<dbReference type="KEGG" id="pbd:PBOR_03285"/>
<gene>
    <name evidence="1" type="ORF">PBOR_03285</name>
</gene>
<protein>
    <recommendedName>
        <fullName evidence="3">DinB-like domain-containing protein</fullName>
    </recommendedName>
</protein>
<keyword evidence="2" id="KW-1185">Reference proteome</keyword>